<dbReference type="InterPro" id="IPR033305">
    <property type="entry name" value="Hydin-like"/>
</dbReference>
<keyword evidence="4" id="KW-0969">Cilium</keyword>
<evidence type="ECO:0000256" key="1">
    <source>
        <dbReference type="ARBA" id="ARBA00004138"/>
    </source>
</evidence>
<comment type="subcellular location">
    <subcellularLocation>
        <location evidence="1">Cell projection</location>
        <location evidence="1">Cilium</location>
    </subcellularLocation>
    <subcellularLocation>
        <location evidence="2">Cytoplasm</location>
    </subcellularLocation>
</comment>
<accession>U6KRM2</accession>
<dbReference type="GO" id="GO:0005930">
    <property type="term" value="C:axoneme"/>
    <property type="evidence" value="ECO:0007669"/>
    <property type="project" value="TreeGrafter"/>
</dbReference>
<dbReference type="PANTHER" id="PTHR23053:SF0">
    <property type="entry name" value="HYDROCEPHALUS-INDUCING PROTEIN HOMOLOG"/>
    <property type="match status" value="1"/>
</dbReference>
<evidence type="ECO:0000313" key="8">
    <source>
        <dbReference type="EMBL" id="CDJ38994.1"/>
    </source>
</evidence>
<evidence type="ECO:0000259" key="7">
    <source>
        <dbReference type="Pfam" id="PF22544"/>
    </source>
</evidence>
<dbReference type="InterPro" id="IPR053879">
    <property type="entry name" value="HYDIN_VesB_CFA65-like_Ig"/>
</dbReference>
<feature type="region of interest" description="Disordered" evidence="6">
    <location>
        <begin position="670"/>
        <end position="699"/>
    </location>
</feature>
<dbReference type="AlphaFoldDB" id="U6KRM2"/>
<dbReference type="GeneID" id="25254946"/>
<evidence type="ECO:0000256" key="3">
    <source>
        <dbReference type="ARBA" id="ARBA00022490"/>
    </source>
</evidence>
<evidence type="ECO:0000256" key="6">
    <source>
        <dbReference type="SAM" id="MobiDB-lite"/>
    </source>
</evidence>
<evidence type="ECO:0000256" key="4">
    <source>
        <dbReference type="ARBA" id="ARBA00023069"/>
    </source>
</evidence>
<dbReference type="EMBL" id="HG674134">
    <property type="protein sequence ID" value="CDJ38994.1"/>
    <property type="molecule type" value="Genomic_DNA"/>
</dbReference>
<gene>
    <name evidence="8" type="ORF">ETH_00029265</name>
</gene>
<dbReference type="OrthoDB" id="431629at2759"/>
<evidence type="ECO:0000256" key="2">
    <source>
        <dbReference type="ARBA" id="ARBA00004496"/>
    </source>
</evidence>
<keyword evidence="5" id="KW-0966">Cell projection</keyword>
<proteinExistence type="predicted"/>
<dbReference type="RefSeq" id="XP_013229749.1">
    <property type="nucleotide sequence ID" value="XM_013374295.1"/>
</dbReference>
<dbReference type="Proteomes" id="UP000030747">
    <property type="component" value="Unassembled WGS sequence"/>
</dbReference>
<feature type="domain" description="HYDIN/VesB/CFA65-like Ig-like" evidence="7">
    <location>
        <begin position="400"/>
        <end position="501"/>
    </location>
</feature>
<dbReference type="GO" id="GO:1904158">
    <property type="term" value="P:axonemal central apparatus assembly"/>
    <property type="evidence" value="ECO:0007669"/>
    <property type="project" value="TreeGrafter"/>
</dbReference>
<organism evidence="8 9">
    <name type="scientific">Eimeria tenella</name>
    <name type="common">Coccidian parasite</name>
    <dbReference type="NCBI Taxonomy" id="5802"/>
    <lineage>
        <taxon>Eukaryota</taxon>
        <taxon>Sar</taxon>
        <taxon>Alveolata</taxon>
        <taxon>Apicomplexa</taxon>
        <taxon>Conoidasida</taxon>
        <taxon>Coccidia</taxon>
        <taxon>Eucoccidiorida</taxon>
        <taxon>Eimeriorina</taxon>
        <taxon>Eimeriidae</taxon>
        <taxon>Eimeria</taxon>
    </lineage>
</organism>
<dbReference type="PANTHER" id="PTHR23053">
    <property type="entry name" value="DLEC1 DELETED IN LUNG AND ESOPHAGEAL CANCER 1"/>
    <property type="match status" value="1"/>
</dbReference>
<dbReference type="VEuPathDB" id="ToxoDB:ETH2_1327900"/>
<sequence>MKTLGGEGSFDFSSVRENAVENEEPQRSCGPTKILSFKNKTQRLSKTGVNTCTASRGKGNADCGNCAAPQAMSPQKLTQLLSHAGADMLDALTSAKIFRLLLPSVPSLQPLFHKVVAVAERDELFGDSAIPIGSPLFEALPPAVFFVGFEAAKVYHAAFKLRNKDRISRRVLAVTPDSLHFSVTAMKEEKASTARETFLVPLRAFQGLCSLNIPPVVSLETAIVGKRKEKTMFLTNNGNADSNVTLLVSPPFEVQPGCFPIPIGGSQQGREEMKQLECKVVEGAVTLSMFLLKFGTTFVNLTSERSLCIENNSNEHLPFRWSFGTSEERLEESDEIFETVSSGSFAIKPASGRVWANSTQHIRVQFTPIQATTYNSTATLNIIGREKSLKLQLCGTGTGPQAKFTKAELDFGDVVVYTNKTLDVEIVNTGDIAATYLVKPLVGLFPAGTEINFIPSGGCISINKAERVQISLKPAFVGEFEVVVPWAIESSPEDILLKLKGRAIPPQINCDVPCVDFGIIPFGFEEVRSVALENTSGATQTVNAKVIKRTDDTYCDIKISPEVLAIPAGALGSFNVILCPSKAQTYLEEVAFGLPGLIEDYFTLPLRGSSKTPHVALEPESSLVLEDVFIHTAATKSFTIRNTSRLSAQFTVTLEVRLYNVEKGVTNLSGLNSSTSSGDTKTGRHSRSEFGGEHVSARASPSKGLVPPLSEVSVLIIFYPTAPGDVNFNCLVHIAGLDTPFQLGVNACASGPKLKIEPKELQWGKIKCLEEVIQQVDVTNTSPIPASIRCCIRSKHGYFTAKNPEMTLNGGTSAAILIGAMFREAVVTTGQLTVSAVDGQSFIVYLKGQAVGSPVVLEDFGPCTDFQQVCTSNAKRKTFKVFNRGSRMRHIHFLDGSRSAYSRQTPESQRKFTVEPNEFPLGPDSSMEVVIEALSTFPGRASQVIICQESLGAGTTPVRVARTLATADFFTPNLVATPSSLSFK</sequence>
<feature type="compositionally biased region" description="Basic and acidic residues" evidence="6">
    <location>
        <begin position="686"/>
        <end position="696"/>
    </location>
</feature>
<keyword evidence="3" id="KW-0963">Cytoplasm</keyword>
<name>U6KRM2_EIMTE</name>
<dbReference type="InterPro" id="IPR013783">
    <property type="entry name" value="Ig-like_fold"/>
</dbReference>
<evidence type="ECO:0000256" key="5">
    <source>
        <dbReference type="ARBA" id="ARBA00023273"/>
    </source>
</evidence>
<evidence type="ECO:0000313" key="9">
    <source>
        <dbReference type="Proteomes" id="UP000030747"/>
    </source>
</evidence>
<keyword evidence="9" id="KW-1185">Reference proteome</keyword>
<dbReference type="GO" id="GO:0003341">
    <property type="term" value="P:cilium movement"/>
    <property type="evidence" value="ECO:0007669"/>
    <property type="project" value="TreeGrafter"/>
</dbReference>
<reference evidence="8" key="2">
    <citation type="submission" date="2013-10" db="EMBL/GenBank/DDBJ databases">
        <authorList>
            <person name="Aslett M."/>
        </authorList>
    </citation>
    <scope>NUCLEOTIDE SEQUENCE [LARGE SCALE GENOMIC DNA]</scope>
    <source>
        <strain evidence="8">Houghton</strain>
    </source>
</reference>
<reference evidence="8" key="1">
    <citation type="submission" date="2013-10" db="EMBL/GenBank/DDBJ databases">
        <title>Genomic analysis of the causative agents of coccidiosis in chickens.</title>
        <authorList>
            <person name="Reid A.J."/>
            <person name="Blake D."/>
            <person name="Billington K."/>
            <person name="Browne H."/>
            <person name="Dunn M."/>
            <person name="Hung S."/>
            <person name="Kawahara F."/>
            <person name="Miranda-Saavedra D."/>
            <person name="Mourier T."/>
            <person name="Nagra H."/>
            <person name="Otto T.D."/>
            <person name="Rawlings N."/>
            <person name="Sanchez A."/>
            <person name="Sanders M."/>
            <person name="Subramaniam C."/>
            <person name="Tay Y."/>
            <person name="Dear P."/>
            <person name="Doerig C."/>
            <person name="Gruber A."/>
            <person name="Parkinson J."/>
            <person name="Shirley M."/>
            <person name="Wan K.L."/>
            <person name="Berriman M."/>
            <person name="Tomley F."/>
            <person name="Pain A."/>
        </authorList>
    </citation>
    <scope>NUCLEOTIDE SEQUENCE [LARGE SCALE GENOMIC DNA]</scope>
    <source>
        <strain evidence="8">Houghton</strain>
    </source>
</reference>
<protein>
    <recommendedName>
        <fullName evidence="7">HYDIN/VesB/CFA65-like Ig-like domain-containing protein</fullName>
    </recommendedName>
</protein>
<dbReference type="Gene3D" id="2.60.40.10">
    <property type="entry name" value="Immunoglobulins"/>
    <property type="match status" value="7"/>
</dbReference>
<dbReference type="Pfam" id="PF22544">
    <property type="entry name" value="HYDIN_VesB_CFA65-like_Ig"/>
    <property type="match status" value="1"/>
</dbReference>
<dbReference type="VEuPathDB" id="ToxoDB:ETH_00029265"/>